<dbReference type="Proteomes" id="UP001597510">
    <property type="component" value="Unassembled WGS sequence"/>
</dbReference>
<dbReference type="InterPro" id="IPR014969">
    <property type="entry name" value="DNA_S_DndE"/>
</dbReference>
<dbReference type="Gene3D" id="1.10.1220.160">
    <property type="entry name" value="DNA sulphur modification protein DndE"/>
    <property type="match status" value="1"/>
</dbReference>
<name>A0ABW5JFL6_9BACT</name>
<dbReference type="InterPro" id="IPR038472">
    <property type="entry name" value="DndE_sf"/>
</dbReference>
<keyword evidence="2" id="KW-1185">Reference proteome</keyword>
<reference evidence="2" key="1">
    <citation type="journal article" date="2019" name="Int. J. Syst. Evol. Microbiol.">
        <title>The Global Catalogue of Microorganisms (GCM) 10K type strain sequencing project: providing services to taxonomists for standard genome sequencing and annotation.</title>
        <authorList>
            <consortium name="The Broad Institute Genomics Platform"/>
            <consortium name="The Broad Institute Genome Sequencing Center for Infectious Disease"/>
            <person name="Wu L."/>
            <person name="Ma J."/>
        </authorList>
    </citation>
    <scope>NUCLEOTIDE SEQUENCE [LARGE SCALE GENOMIC DNA]</scope>
    <source>
        <strain evidence="2">KCTC 52344</strain>
    </source>
</reference>
<comment type="caution">
    <text evidence="1">The sequence shown here is derived from an EMBL/GenBank/DDBJ whole genome shotgun (WGS) entry which is preliminary data.</text>
</comment>
<proteinExistence type="predicted"/>
<organism evidence="1 2">
    <name type="scientific">Emticicia soli</name>
    <dbReference type="NCBI Taxonomy" id="2027878"/>
    <lineage>
        <taxon>Bacteria</taxon>
        <taxon>Pseudomonadati</taxon>
        <taxon>Bacteroidota</taxon>
        <taxon>Cytophagia</taxon>
        <taxon>Cytophagales</taxon>
        <taxon>Leadbetterellaceae</taxon>
        <taxon>Emticicia</taxon>
    </lineage>
</organism>
<accession>A0ABW5JFL6</accession>
<dbReference type="RefSeq" id="WP_340240021.1">
    <property type="nucleotide sequence ID" value="NZ_JBBEWC010000017.1"/>
</dbReference>
<evidence type="ECO:0000313" key="1">
    <source>
        <dbReference type="EMBL" id="MFD2524162.1"/>
    </source>
</evidence>
<protein>
    <submittedName>
        <fullName evidence="1">DndE family protein</fullName>
    </submittedName>
</protein>
<dbReference type="EMBL" id="JBHULC010000043">
    <property type="protein sequence ID" value="MFD2524162.1"/>
    <property type="molecule type" value="Genomic_DNA"/>
</dbReference>
<dbReference type="Pfam" id="PF08870">
    <property type="entry name" value="DndE"/>
    <property type="match status" value="1"/>
</dbReference>
<sequence length="131" mass="14824">MFNNIKTSLENKLIVSELSRKLSLGSENIIARLAFAISLSKGEKLNLTTIKDSKGKEYSKNVLFGANAYIYVALICQHYNLYKTDKDIPKYIKMHIDEGLTAINSEFKDNPNLTGPDFLIQKIEEGLSFIF</sequence>
<evidence type="ECO:0000313" key="2">
    <source>
        <dbReference type="Proteomes" id="UP001597510"/>
    </source>
</evidence>
<gene>
    <name evidence="1" type="ORF">ACFSR2_24930</name>
</gene>